<keyword evidence="5 8" id="KW-1133">Transmembrane helix</keyword>
<dbReference type="AlphaFoldDB" id="A0AA42B619"/>
<dbReference type="PANTHER" id="PTHR34184">
    <property type="entry name" value="UPF0718 PROTEIN YCGR"/>
    <property type="match status" value="1"/>
</dbReference>
<comment type="subcellular location">
    <subcellularLocation>
        <location evidence="1">Cell membrane</location>
        <topology evidence="1">Multi-pass membrane protein</topology>
    </subcellularLocation>
</comment>
<dbReference type="InterPro" id="IPR005524">
    <property type="entry name" value="DUF318"/>
</dbReference>
<feature type="transmembrane region" description="Helical" evidence="8">
    <location>
        <begin position="382"/>
        <end position="403"/>
    </location>
</feature>
<evidence type="ECO:0000256" key="8">
    <source>
        <dbReference type="SAM" id="Phobius"/>
    </source>
</evidence>
<dbReference type="RefSeq" id="WP_251259640.1">
    <property type="nucleotide sequence ID" value="NZ_JAMQGP010000001.1"/>
</dbReference>
<feature type="transmembrane region" description="Helical" evidence="8">
    <location>
        <begin position="282"/>
        <end position="304"/>
    </location>
</feature>
<comment type="caution">
    <text evidence="9">The sequence shown here is derived from an EMBL/GenBank/DDBJ whole genome shotgun (WGS) entry which is preliminary data.</text>
</comment>
<reference evidence="9 10" key="1">
    <citation type="journal article" date="2013" name="Antonie Van Leeuwenhoek">
        <title>Echinimonas agarilytica gen. nov., sp. nov., a new gammaproteobacterium isolated from the sea urchin Strongylocentrotus intermedius.</title>
        <authorList>
            <person name="Nedashkovskaya O.I."/>
            <person name="Stenkova A.M."/>
            <person name="Zhukova N.V."/>
            <person name="Van Trappen S."/>
            <person name="Lee J.S."/>
            <person name="Kim S.B."/>
        </authorList>
    </citation>
    <scope>NUCLEOTIDE SEQUENCE [LARGE SCALE GENOMIC DNA]</scope>
    <source>
        <strain evidence="9 10">KMM 6351</strain>
    </source>
</reference>
<evidence type="ECO:0000256" key="1">
    <source>
        <dbReference type="ARBA" id="ARBA00004651"/>
    </source>
</evidence>
<feature type="transmembrane region" description="Helical" evidence="8">
    <location>
        <begin position="84"/>
        <end position="104"/>
    </location>
</feature>
<sequence length="606" mass="65727">MYLTLSILALLLGPLLYRLFERNTRLMGGLDAFIFVTIGGLVVFHMLPEILDNGGWLSLIFLAVGMSVPTMLEHLFRKIARQAHAGAMLFAAIGLGIHGMTDGAALAEAGSHGGHYLFALGVILHRLPVGLTIWWLLRPHFGVFIASLVLAAIAVSTVVGHTLAENWLSLLSGAPVAWFDALVVGTILHVVFHRPYHEDHAHEHNAEPHSHSHEDSHGEHAHQHQGSEQDWLQGIGSLIGVVVLLSIMMPYWLGVMEHGHHSAEMVAHQDTSVLVLERLLELSLVASPWLLLAYCVAAVIHYVVPRPFAGLSGGNTMGQALRGVVIGLPLPICVPNASKLYRMLVSEGAGRTYAIAFLMASPLLGIDAVLLTWGLLGGEWALWRIAVTLIFALSMALLVGHWLKNQEPEADEAAAPHVGSSVKRRLQQAIRHGYAHLIDHTAPWIVAGLVVASLIPVIDGFHLMPLLLGVVVLACICLPFHLCATGMTPVLAVLLINGLPPALALILLLIGPAINISLIKLIAQLHGVKTAYLMTILMLLLAFLFAFFMPVWPSVALELPHFQDASWVQYASLALLILLYSGSILRRGARAFVAELLPTGWPSHRH</sequence>
<dbReference type="Pfam" id="PF03773">
    <property type="entry name" value="ArsP_1"/>
    <property type="match status" value="1"/>
</dbReference>
<feature type="transmembrane region" description="Helical" evidence="8">
    <location>
        <begin position="143"/>
        <end position="163"/>
    </location>
</feature>
<protein>
    <submittedName>
        <fullName evidence="9">Permease</fullName>
    </submittedName>
</protein>
<name>A0AA42B619_9GAMM</name>
<feature type="transmembrane region" description="Helical" evidence="8">
    <location>
        <begin position="170"/>
        <end position="192"/>
    </location>
</feature>
<keyword evidence="10" id="KW-1185">Reference proteome</keyword>
<feature type="transmembrane region" description="Helical" evidence="8">
    <location>
        <begin position="567"/>
        <end position="585"/>
    </location>
</feature>
<feature type="transmembrane region" description="Helical" evidence="8">
    <location>
        <begin position="54"/>
        <end position="72"/>
    </location>
</feature>
<feature type="transmembrane region" description="Helical" evidence="8">
    <location>
        <begin position="28"/>
        <end position="47"/>
    </location>
</feature>
<evidence type="ECO:0000256" key="5">
    <source>
        <dbReference type="ARBA" id="ARBA00022989"/>
    </source>
</evidence>
<feature type="region of interest" description="Disordered" evidence="7">
    <location>
        <begin position="202"/>
        <end position="225"/>
    </location>
</feature>
<feature type="transmembrane region" description="Helical" evidence="8">
    <location>
        <begin position="116"/>
        <end position="137"/>
    </location>
</feature>
<evidence type="ECO:0000256" key="3">
    <source>
        <dbReference type="ARBA" id="ARBA00022475"/>
    </source>
</evidence>
<keyword evidence="4 8" id="KW-0812">Transmembrane</keyword>
<proteinExistence type="inferred from homology"/>
<evidence type="ECO:0000313" key="9">
    <source>
        <dbReference type="EMBL" id="MCM2678292.1"/>
    </source>
</evidence>
<feature type="transmembrane region" description="Helical" evidence="8">
    <location>
        <begin position="530"/>
        <end position="552"/>
    </location>
</feature>
<feature type="transmembrane region" description="Helical" evidence="8">
    <location>
        <begin position="466"/>
        <end position="496"/>
    </location>
</feature>
<evidence type="ECO:0000313" key="10">
    <source>
        <dbReference type="Proteomes" id="UP001165393"/>
    </source>
</evidence>
<accession>A0AA42B619</accession>
<dbReference type="InterPro" id="IPR052923">
    <property type="entry name" value="UPF0718"/>
</dbReference>
<dbReference type="GO" id="GO:0005886">
    <property type="term" value="C:plasma membrane"/>
    <property type="evidence" value="ECO:0007669"/>
    <property type="project" value="UniProtKB-SubCell"/>
</dbReference>
<keyword evidence="3" id="KW-1003">Cell membrane</keyword>
<organism evidence="9 10">
    <name type="scientific">Echinimonas agarilytica</name>
    <dbReference type="NCBI Taxonomy" id="1215918"/>
    <lineage>
        <taxon>Bacteria</taxon>
        <taxon>Pseudomonadati</taxon>
        <taxon>Pseudomonadota</taxon>
        <taxon>Gammaproteobacteria</taxon>
        <taxon>Alteromonadales</taxon>
        <taxon>Echinimonadaceae</taxon>
        <taxon>Echinimonas</taxon>
    </lineage>
</organism>
<evidence type="ECO:0000256" key="7">
    <source>
        <dbReference type="SAM" id="MobiDB-lite"/>
    </source>
</evidence>
<feature type="transmembrane region" description="Helical" evidence="8">
    <location>
        <begin position="231"/>
        <end position="253"/>
    </location>
</feature>
<keyword evidence="6 8" id="KW-0472">Membrane</keyword>
<dbReference type="Proteomes" id="UP001165393">
    <property type="component" value="Unassembled WGS sequence"/>
</dbReference>
<evidence type="ECO:0000256" key="2">
    <source>
        <dbReference type="ARBA" id="ARBA00006386"/>
    </source>
</evidence>
<gene>
    <name evidence="9" type="ORF">NAF29_01235</name>
</gene>
<evidence type="ECO:0000256" key="4">
    <source>
        <dbReference type="ARBA" id="ARBA00022692"/>
    </source>
</evidence>
<dbReference type="EMBL" id="JAMQGP010000001">
    <property type="protein sequence ID" value="MCM2678292.1"/>
    <property type="molecule type" value="Genomic_DNA"/>
</dbReference>
<feature type="transmembrane region" description="Helical" evidence="8">
    <location>
        <begin position="502"/>
        <end position="523"/>
    </location>
</feature>
<comment type="similarity">
    <text evidence="2">Belongs to the UPF0718 family.</text>
</comment>
<dbReference type="PANTHER" id="PTHR34184:SF4">
    <property type="entry name" value="UPF0718 PROTEIN YCGR"/>
    <property type="match status" value="1"/>
</dbReference>
<feature type="transmembrane region" description="Helical" evidence="8">
    <location>
        <begin position="353"/>
        <end position="376"/>
    </location>
</feature>
<evidence type="ECO:0000256" key="6">
    <source>
        <dbReference type="ARBA" id="ARBA00023136"/>
    </source>
</evidence>